<name>A0A158RD32_THECL</name>
<evidence type="ECO:0000256" key="3">
    <source>
        <dbReference type="PROSITE-ProRule" id="PRU00121"/>
    </source>
</evidence>
<evidence type="ECO:0000313" key="8">
    <source>
        <dbReference type="WBParaSite" id="TCLT_0000994901-mRNA-1"/>
    </source>
</evidence>
<accession>A0A158RD32</accession>
<keyword evidence="7" id="KW-1185">Reference proteome</keyword>
<evidence type="ECO:0000313" key="6">
    <source>
        <dbReference type="EMBL" id="VDN07606.1"/>
    </source>
</evidence>
<keyword evidence="2" id="KW-1015">Disulfide bond</keyword>
<reference evidence="8" key="1">
    <citation type="submission" date="2016-04" db="UniProtKB">
        <authorList>
            <consortium name="WormBaseParasite"/>
        </authorList>
    </citation>
    <scope>IDENTIFICATION</scope>
</reference>
<evidence type="ECO:0000256" key="2">
    <source>
        <dbReference type="ARBA" id="ARBA00023157"/>
    </source>
</evidence>
<comment type="caution">
    <text evidence="3">Lacks conserved residue(s) required for the propagation of feature annotation.</text>
</comment>
<feature type="signal peptide" evidence="4">
    <location>
        <begin position="1"/>
        <end position="19"/>
    </location>
</feature>
<dbReference type="SUPFAM" id="SSF57440">
    <property type="entry name" value="Kringle-like"/>
    <property type="match status" value="1"/>
</dbReference>
<dbReference type="EMBL" id="UYYF01004922">
    <property type="protein sequence ID" value="VDN07606.1"/>
    <property type="molecule type" value="Genomic_DNA"/>
</dbReference>
<feature type="chain" id="PRO_5043135986" evidence="4">
    <location>
        <begin position="20"/>
        <end position="436"/>
    </location>
</feature>
<sequence>MIAALLLVCLFICSDISVALWNLTAFPWYCDKECYERIGKMDISHEGCLNRNATTEHVFQMFNIGSSTPICHKLSKSRQSICLKMIEGQYFLGTCNVNVTDHRIRCRKATDSMTWYRGLQSVTFSGKSCLRWDEVNSTFRFSDFSSYYGPSISHLSRTHSTGIHSIENYCRNPDSSSMGPWCFIVVCICLIKQPHFLKCPVVSDKGKIRREACFKQCEGYNYREFCLAKMLFPYMLPSFSPFDDAPTVETVSESVKDLSDIIDVLPVVRFHPRNRPMFVPTYFDDYIRNYPTDISTRTRCYQTGPRTRIAGPWIYSDPDESPSTASRYWLFDLLDEIGGDEMDRERVFRSDGGPRYTRWRPCFLACEDTNVPCWPTAQTDPSRGRFPYYGPRNYSVRGTACVSPFSAYEILLRKKKELGRISEVYRFFICSQFTAF</sequence>
<dbReference type="OrthoDB" id="5917794at2759"/>
<dbReference type="STRING" id="103827.A0A158RD32"/>
<evidence type="ECO:0000256" key="4">
    <source>
        <dbReference type="SAM" id="SignalP"/>
    </source>
</evidence>
<dbReference type="PROSITE" id="PS00021">
    <property type="entry name" value="KRINGLE_1"/>
    <property type="match status" value="1"/>
</dbReference>
<dbReference type="Gene3D" id="2.40.20.10">
    <property type="entry name" value="Plasminogen Kringle 4"/>
    <property type="match status" value="1"/>
</dbReference>
<feature type="domain" description="Kringle" evidence="5">
    <location>
        <begin position="116"/>
        <end position="217"/>
    </location>
</feature>
<dbReference type="InterPro" id="IPR000001">
    <property type="entry name" value="Kringle"/>
</dbReference>
<gene>
    <name evidence="6" type="ORF">TCLT_LOCUS9938</name>
</gene>
<dbReference type="AlphaFoldDB" id="A0A158RD32"/>
<dbReference type="InterPro" id="IPR018056">
    <property type="entry name" value="Kringle_CS"/>
</dbReference>
<evidence type="ECO:0000313" key="7">
    <source>
        <dbReference type="Proteomes" id="UP000276776"/>
    </source>
</evidence>
<reference evidence="6 7" key="2">
    <citation type="submission" date="2018-11" db="EMBL/GenBank/DDBJ databases">
        <authorList>
            <consortium name="Pathogen Informatics"/>
        </authorList>
    </citation>
    <scope>NUCLEOTIDE SEQUENCE [LARGE SCALE GENOMIC DNA]</scope>
</reference>
<dbReference type="InterPro" id="IPR038178">
    <property type="entry name" value="Kringle_sf"/>
</dbReference>
<dbReference type="SMART" id="SM00130">
    <property type="entry name" value="KR"/>
    <property type="match status" value="1"/>
</dbReference>
<dbReference type="Proteomes" id="UP000276776">
    <property type="component" value="Unassembled WGS sequence"/>
</dbReference>
<keyword evidence="4" id="KW-0732">Signal</keyword>
<evidence type="ECO:0000259" key="5">
    <source>
        <dbReference type="PROSITE" id="PS50070"/>
    </source>
</evidence>
<proteinExistence type="predicted"/>
<dbReference type="Pfam" id="PF00051">
    <property type="entry name" value="Kringle"/>
    <property type="match status" value="1"/>
</dbReference>
<protein>
    <submittedName>
        <fullName evidence="8">Kringle domain-containing protein</fullName>
    </submittedName>
</protein>
<dbReference type="PROSITE" id="PS50070">
    <property type="entry name" value="KRINGLE_2"/>
    <property type="match status" value="1"/>
</dbReference>
<keyword evidence="1 3" id="KW-0420">Kringle</keyword>
<dbReference type="OMA" id="EFCLAKM"/>
<dbReference type="WBParaSite" id="TCLT_0000994901-mRNA-1">
    <property type="protein sequence ID" value="TCLT_0000994901-mRNA-1"/>
    <property type="gene ID" value="TCLT_0000994901"/>
</dbReference>
<dbReference type="InterPro" id="IPR013806">
    <property type="entry name" value="Kringle-like"/>
</dbReference>
<organism evidence="8">
    <name type="scientific">Thelazia callipaeda</name>
    <name type="common">Oriental eyeworm</name>
    <name type="synonym">Parasitic nematode</name>
    <dbReference type="NCBI Taxonomy" id="103827"/>
    <lineage>
        <taxon>Eukaryota</taxon>
        <taxon>Metazoa</taxon>
        <taxon>Ecdysozoa</taxon>
        <taxon>Nematoda</taxon>
        <taxon>Chromadorea</taxon>
        <taxon>Rhabditida</taxon>
        <taxon>Spirurina</taxon>
        <taxon>Spiruromorpha</taxon>
        <taxon>Thelazioidea</taxon>
        <taxon>Thelaziidae</taxon>
        <taxon>Thelazia</taxon>
    </lineage>
</organism>
<evidence type="ECO:0000256" key="1">
    <source>
        <dbReference type="ARBA" id="ARBA00022572"/>
    </source>
</evidence>